<evidence type="ECO:0000313" key="2">
    <source>
        <dbReference type="Proteomes" id="UP000054359"/>
    </source>
</evidence>
<organism evidence="1 2">
    <name type="scientific">Stegodyphus mimosarum</name>
    <name type="common">African social velvet spider</name>
    <dbReference type="NCBI Taxonomy" id="407821"/>
    <lineage>
        <taxon>Eukaryota</taxon>
        <taxon>Metazoa</taxon>
        <taxon>Ecdysozoa</taxon>
        <taxon>Arthropoda</taxon>
        <taxon>Chelicerata</taxon>
        <taxon>Arachnida</taxon>
        <taxon>Araneae</taxon>
        <taxon>Araneomorphae</taxon>
        <taxon>Entelegynae</taxon>
        <taxon>Eresoidea</taxon>
        <taxon>Eresidae</taxon>
        <taxon>Stegodyphus</taxon>
    </lineage>
</organism>
<dbReference type="AlphaFoldDB" id="A0A087UCQ5"/>
<proteinExistence type="predicted"/>
<dbReference type="Proteomes" id="UP000054359">
    <property type="component" value="Unassembled WGS sequence"/>
</dbReference>
<sequence>MNSVENEEDELLFKLHSEASKRGSNALSLRAFEVVAFSSQYGCENSVSYTAENILGPATIYPRAGDHAYTFQMKTYGRWWNSLPSSRRIVSNLPIGTFAESQDFIEIRVEKRVAPLLMRVYEVYNPGAIVKILCYCYETERWVILWQGAPQFLPPDKSHCFSVEF</sequence>
<name>A0A087UCQ5_STEMI</name>
<dbReference type="OrthoDB" id="2153609at2759"/>
<reference evidence="1 2" key="1">
    <citation type="submission" date="2013-11" db="EMBL/GenBank/DDBJ databases">
        <title>Genome sequencing of Stegodyphus mimosarum.</title>
        <authorList>
            <person name="Bechsgaard J."/>
        </authorList>
    </citation>
    <scope>NUCLEOTIDE SEQUENCE [LARGE SCALE GENOMIC DNA]</scope>
</reference>
<gene>
    <name evidence="1" type="ORF">X975_15040</name>
</gene>
<accession>A0A087UCQ5</accession>
<dbReference type="EMBL" id="KK119233">
    <property type="protein sequence ID" value="KFM75144.1"/>
    <property type="molecule type" value="Genomic_DNA"/>
</dbReference>
<protein>
    <submittedName>
        <fullName evidence="1">F-box/LRR-repeat protein 4</fullName>
    </submittedName>
</protein>
<evidence type="ECO:0000313" key="1">
    <source>
        <dbReference type="EMBL" id="KFM75144.1"/>
    </source>
</evidence>
<dbReference type="STRING" id="407821.A0A087UCQ5"/>
<feature type="non-terminal residue" evidence="1">
    <location>
        <position position="165"/>
    </location>
</feature>
<keyword evidence="2" id="KW-1185">Reference proteome</keyword>